<keyword evidence="5" id="KW-0325">Glycoprotein</keyword>
<dbReference type="Proteomes" id="UP000001554">
    <property type="component" value="Chromosome 6"/>
</dbReference>
<sequence>MNLLFLTLLAAVVSAVTAGGTGPPPHGDFAATARFVVHNNDWGSLATISTYPPIKGKPFVDAFSVSDGPVGNSTGVPYFLFSPLERTTQDLQANPYVTLLVSEVQSGYCASVKWDPEDPRCAKIHLSGKIVTVPEDEMDFAKNSLFSRHPIMAEWYNMPDHQFYIAKMAIDEVFVLDFFGGGHSVSPQDYFKANL</sequence>
<dbReference type="RefSeq" id="XP_035680237.1">
    <property type="nucleotide sequence ID" value="XM_035824344.1"/>
</dbReference>
<dbReference type="PANTHER" id="PTHR13343">
    <property type="entry name" value="CREG1 PROTEIN"/>
    <property type="match status" value="1"/>
</dbReference>
<dbReference type="Pfam" id="PF13883">
    <property type="entry name" value="CREG_beta-barrel"/>
    <property type="match status" value="1"/>
</dbReference>
<dbReference type="GeneID" id="118418443"/>
<organism evidence="8 9">
    <name type="scientific">Branchiostoma floridae</name>
    <name type="common">Florida lancelet</name>
    <name type="synonym">Amphioxus</name>
    <dbReference type="NCBI Taxonomy" id="7739"/>
    <lineage>
        <taxon>Eukaryota</taxon>
        <taxon>Metazoa</taxon>
        <taxon>Chordata</taxon>
        <taxon>Cephalochordata</taxon>
        <taxon>Leptocardii</taxon>
        <taxon>Amphioxiformes</taxon>
        <taxon>Branchiostomatidae</taxon>
        <taxon>Branchiostoma</taxon>
    </lineage>
</organism>
<dbReference type="InterPro" id="IPR012349">
    <property type="entry name" value="Split_barrel_FMN-bd"/>
</dbReference>
<keyword evidence="4 6" id="KW-0732">Signal</keyword>
<evidence type="ECO:0000256" key="6">
    <source>
        <dbReference type="SAM" id="SignalP"/>
    </source>
</evidence>
<name>A0A9J7MTB5_BRAFL</name>
<dbReference type="OMA" id="TLNCKNA"/>
<proteinExistence type="inferred from homology"/>
<keyword evidence="3" id="KW-0964">Secreted</keyword>
<feature type="signal peptide" evidence="6">
    <location>
        <begin position="1"/>
        <end position="18"/>
    </location>
</feature>
<dbReference type="OrthoDB" id="46836at2759"/>
<dbReference type="FunFam" id="2.30.110.10:FF:000004">
    <property type="entry name" value="Cellular repressor of E1A-stimulated genes 1"/>
    <property type="match status" value="1"/>
</dbReference>
<dbReference type="SUPFAM" id="SSF50475">
    <property type="entry name" value="FMN-binding split barrel"/>
    <property type="match status" value="1"/>
</dbReference>
<evidence type="ECO:0000256" key="4">
    <source>
        <dbReference type="ARBA" id="ARBA00022729"/>
    </source>
</evidence>
<accession>A0A9J7MTB5</accession>
<comment type="subcellular location">
    <subcellularLocation>
        <location evidence="1">Secreted</location>
    </subcellularLocation>
</comment>
<dbReference type="GO" id="GO:0005737">
    <property type="term" value="C:cytoplasm"/>
    <property type="evidence" value="ECO:0007669"/>
    <property type="project" value="UniProtKB-ARBA"/>
</dbReference>
<keyword evidence="8" id="KW-1185">Reference proteome</keyword>
<evidence type="ECO:0000256" key="2">
    <source>
        <dbReference type="ARBA" id="ARBA00009230"/>
    </source>
</evidence>
<comment type="similarity">
    <text evidence="2">Belongs to the CREG family.</text>
</comment>
<evidence type="ECO:0000313" key="8">
    <source>
        <dbReference type="Proteomes" id="UP000001554"/>
    </source>
</evidence>
<evidence type="ECO:0000256" key="5">
    <source>
        <dbReference type="ARBA" id="ARBA00023180"/>
    </source>
</evidence>
<evidence type="ECO:0000256" key="1">
    <source>
        <dbReference type="ARBA" id="ARBA00004613"/>
    </source>
</evidence>
<feature type="chain" id="PRO_5039942905" evidence="6">
    <location>
        <begin position="19"/>
        <end position="195"/>
    </location>
</feature>
<dbReference type="GO" id="GO:0012505">
    <property type="term" value="C:endomembrane system"/>
    <property type="evidence" value="ECO:0007669"/>
    <property type="project" value="UniProtKB-ARBA"/>
</dbReference>
<dbReference type="InterPro" id="IPR055343">
    <property type="entry name" value="CREG_beta-barrel"/>
</dbReference>
<reference evidence="8" key="1">
    <citation type="journal article" date="2020" name="Nat. Ecol. Evol.">
        <title>Deeply conserved synteny resolves early events in vertebrate evolution.</title>
        <authorList>
            <person name="Simakov O."/>
            <person name="Marletaz F."/>
            <person name="Yue J.X."/>
            <person name="O'Connell B."/>
            <person name="Jenkins J."/>
            <person name="Brandt A."/>
            <person name="Calef R."/>
            <person name="Tung C.H."/>
            <person name="Huang T.K."/>
            <person name="Schmutz J."/>
            <person name="Satoh N."/>
            <person name="Yu J.K."/>
            <person name="Putnam N.H."/>
            <person name="Green R.E."/>
            <person name="Rokhsar D.S."/>
        </authorList>
    </citation>
    <scope>NUCLEOTIDE SEQUENCE [LARGE SCALE GENOMIC DNA]</scope>
    <source>
        <strain evidence="8">S238N-H82</strain>
    </source>
</reference>
<evidence type="ECO:0000256" key="3">
    <source>
        <dbReference type="ARBA" id="ARBA00022525"/>
    </source>
</evidence>
<dbReference type="Gene3D" id="2.30.110.10">
    <property type="entry name" value="Electron Transport, Fmn-binding Protein, Chain A"/>
    <property type="match status" value="1"/>
</dbReference>
<gene>
    <name evidence="9" type="primary">LOC118418443</name>
</gene>
<protein>
    <submittedName>
        <fullName evidence="9">Protein CREG1-like</fullName>
    </submittedName>
</protein>
<dbReference type="AlphaFoldDB" id="A0A9J7MTB5"/>
<reference evidence="9" key="2">
    <citation type="submission" date="2025-08" db="UniProtKB">
        <authorList>
            <consortium name="RefSeq"/>
        </authorList>
    </citation>
    <scope>IDENTIFICATION</scope>
    <source>
        <strain evidence="9">S238N-H82</strain>
        <tissue evidence="9">Testes</tissue>
    </source>
</reference>
<evidence type="ECO:0000313" key="9">
    <source>
        <dbReference type="RefSeq" id="XP_035680237.1"/>
    </source>
</evidence>
<dbReference type="PANTHER" id="PTHR13343:SF17">
    <property type="entry name" value="CELLULAR REPRESSOR OF E1A-STIMULATED GENES, ISOFORM A"/>
    <property type="match status" value="1"/>
</dbReference>
<feature type="domain" description="CREG-like beta-barrel" evidence="7">
    <location>
        <begin position="25"/>
        <end position="192"/>
    </location>
</feature>
<dbReference type="GO" id="GO:0005615">
    <property type="term" value="C:extracellular space"/>
    <property type="evidence" value="ECO:0000318"/>
    <property type="project" value="GO_Central"/>
</dbReference>
<evidence type="ECO:0000259" key="7">
    <source>
        <dbReference type="Pfam" id="PF13883"/>
    </source>
</evidence>
<dbReference type="KEGG" id="bfo:118418443"/>